<evidence type="ECO:0000313" key="3">
    <source>
        <dbReference type="Proteomes" id="UP000647172"/>
    </source>
</evidence>
<dbReference type="EMBL" id="BOMQ01000010">
    <property type="protein sequence ID" value="GIE47301.1"/>
    <property type="molecule type" value="Genomic_DNA"/>
</dbReference>
<reference evidence="2" key="1">
    <citation type="submission" date="2021-01" db="EMBL/GenBank/DDBJ databases">
        <title>Whole genome shotgun sequence of Actinoplanes nipponensis NBRC 14063.</title>
        <authorList>
            <person name="Komaki H."/>
            <person name="Tamura T."/>
        </authorList>
    </citation>
    <scope>NUCLEOTIDE SEQUENCE</scope>
    <source>
        <strain evidence="2">NBRC 14063</strain>
    </source>
</reference>
<organism evidence="2 3">
    <name type="scientific">Actinoplanes nipponensis</name>
    <dbReference type="NCBI Taxonomy" id="135950"/>
    <lineage>
        <taxon>Bacteria</taxon>
        <taxon>Bacillati</taxon>
        <taxon>Actinomycetota</taxon>
        <taxon>Actinomycetes</taxon>
        <taxon>Micromonosporales</taxon>
        <taxon>Micromonosporaceae</taxon>
        <taxon>Actinoplanes</taxon>
    </lineage>
</organism>
<keyword evidence="1" id="KW-1133">Transmembrane helix</keyword>
<keyword evidence="3" id="KW-1185">Reference proteome</keyword>
<dbReference type="RefSeq" id="WP_203765171.1">
    <property type="nucleotide sequence ID" value="NZ_BAAAYJ010000003.1"/>
</dbReference>
<accession>A0A919MJC1</accession>
<dbReference type="Proteomes" id="UP000647172">
    <property type="component" value="Unassembled WGS sequence"/>
</dbReference>
<name>A0A919MJC1_9ACTN</name>
<evidence type="ECO:0008006" key="4">
    <source>
        <dbReference type="Google" id="ProtNLM"/>
    </source>
</evidence>
<dbReference type="Pfam" id="PF11196">
    <property type="entry name" value="DUF2834"/>
    <property type="match status" value="1"/>
</dbReference>
<feature type="transmembrane region" description="Helical" evidence="1">
    <location>
        <begin position="57"/>
        <end position="77"/>
    </location>
</feature>
<dbReference type="InterPro" id="IPR021362">
    <property type="entry name" value="DUF2834"/>
</dbReference>
<gene>
    <name evidence="2" type="ORF">Ani05nite_08350</name>
</gene>
<evidence type="ECO:0000313" key="2">
    <source>
        <dbReference type="EMBL" id="GIE47301.1"/>
    </source>
</evidence>
<evidence type="ECO:0000256" key="1">
    <source>
        <dbReference type="SAM" id="Phobius"/>
    </source>
</evidence>
<feature type="transmembrane region" description="Helical" evidence="1">
    <location>
        <begin position="89"/>
        <end position="110"/>
    </location>
</feature>
<feature type="transmembrane region" description="Helical" evidence="1">
    <location>
        <begin position="12"/>
        <end position="37"/>
    </location>
</feature>
<dbReference type="AlphaFoldDB" id="A0A919MJC1"/>
<protein>
    <recommendedName>
        <fullName evidence="4">DUF2834 domain-containing protein</fullName>
    </recommendedName>
</protein>
<sequence>MPVAQPTTSWPVVRRLAFAGYLLLAVAGLVGTWYFNLQYAPGPGEPSYLEAWFANPASSSAAVDVIVAAVAASIFYLREGHRLGMRWAWLLVPATFVGALACTLPLFLALRERALARPTR</sequence>
<keyword evidence="1" id="KW-0472">Membrane</keyword>
<proteinExistence type="predicted"/>
<keyword evidence="1" id="KW-0812">Transmembrane</keyword>
<comment type="caution">
    <text evidence="2">The sequence shown here is derived from an EMBL/GenBank/DDBJ whole genome shotgun (WGS) entry which is preliminary data.</text>
</comment>